<accession>A0AAD6V236</accession>
<dbReference type="Gene3D" id="2.40.30.10">
    <property type="entry name" value="Translation factors"/>
    <property type="match status" value="1"/>
</dbReference>
<dbReference type="GO" id="GO:0020037">
    <property type="term" value="F:heme binding"/>
    <property type="evidence" value="ECO:0007669"/>
    <property type="project" value="InterPro"/>
</dbReference>
<feature type="binding site" description="axial binding residue" evidence="13">
    <location>
        <position position="564"/>
    </location>
    <ligand>
        <name>heme</name>
        <dbReference type="ChEBI" id="CHEBI:30413"/>
    </ligand>
    <ligandPart>
        <name>Fe</name>
        <dbReference type="ChEBI" id="CHEBI:18248"/>
    </ligandPart>
</feature>
<evidence type="ECO:0000256" key="6">
    <source>
        <dbReference type="ARBA" id="ARBA00022630"/>
    </source>
</evidence>
<evidence type="ECO:0000313" key="16">
    <source>
        <dbReference type="EMBL" id="KAJ7200414.1"/>
    </source>
</evidence>
<dbReference type="Proteomes" id="UP001219525">
    <property type="component" value="Unassembled WGS sequence"/>
</dbReference>
<dbReference type="GO" id="GO:0010181">
    <property type="term" value="F:FMN binding"/>
    <property type="evidence" value="ECO:0007669"/>
    <property type="project" value="InterPro"/>
</dbReference>
<evidence type="ECO:0000313" key="17">
    <source>
        <dbReference type="Proteomes" id="UP001219525"/>
    </source>
</evidence>
<evidence type="ECO:0000256" key="11">
    <source>
        <dbReference type="ARBA" id="ARBA00023004"/>
    </source>
</evidence>
<evidence type="ECO:0000256" key="12">
    <source>
        <dbReference type="ARBA" id="ARBA00023797"/>
    </source>
</evidence>
<comment type="cofactor">
    <cofactor evidence="2 13">
        <name>heme</name>
        <dbReference type="ChEBI" id="CHEBI:30413"/>
    </cofactor>
</comment>
<dbReference type="Pfam" id="PF00175">
    <property type="entry name" value="NAD_binding_1"/>
    <property type="match status" value="1"/>
</dbReference>
<evidence type="ECO:0000256" key="2">
    <source>
        <dbReference type="ARBA" id="ARBA00001971"/>
    </source>
</evidence>
<dbReference type="InterPro" id="IPR017927">
    <property type="entry name" value="FAD-bd_FR_type"/>
</dbReference>
<evidence type="ECO:0000256" key="9">
    <source>
        <dbReference type="ARBA" id="ARBA00022857"/>
    </source>
</evidence>
<dbReference type="GO" id="GO:0003958">
    <property type="term" value="F:NADPH-hemoprotein reductase activity"/>
    <property type="evidence" value="ECO:0007669"/>
    <property type="project" value="UniProtKB-EC"/>
</dbReference>
<keyword evidence="13" id="KW-0349">Heme</keyword>
<comment type="similarity">
    <text evidence="5">Belongs to the cytochrome P450 family.</text>
</comment>
<evidence type="ECO:0000256" key="1">
    <source>
        <dbReference type="ARBA" id="ARBA00001917"/>
    </source>
</evidence>
<dbReference type="Gene3D" id="1.20.990.10">
    <property type="entry name" value="NADPH-cytochrome p450 Reductase, Chain A, domain 3"/>
    <property type="match status" value="1"/>
</dbReference>
<dbReference type="PROSITE" id="PS50902">
    <property type="entry name" value="FLAVODOXIN_LIKE"/>
    <property type="match status" value="1"/>
</dbReference>
<dbReference type="PANTHER" id="PTHR19384:SF17">
    <property type="entry name" value="NADPH--CYTOCHROME P450 REDUCTASE"/>
    <property type="match status" value="1"/>
</dbReference>
<gene>
    <name evidence="16" type="ORF">GGX14DRAFT_660437</name>
</gene>
<dbReference type="PROSITE" id="PS51384">
    <property type="entry name" value="FAD_FR"/>
    <property type="match status" value="1"/>
</dbReference>
<keyword evidence="10" id="KW-0560">Oxidoreductase</keyword>
<organism evidence="16 17">
    <name type="scientific">Mycena pura</name>
    <dbReference type="NCBI Taxonomy" id="153505"/>
    <lineage>
        <taxon>Eukaryota</taxon>
        <taxon>Fungi</taxon>
        <taxon>Dikarya</taxon>
        <taxon>Basidiomycota</taxon>
        <taxon>Agaricomycotina</taxon>
        <taxon>Agaricomycetes</taxon>
        <taxon>Agaricomycetidae</taxon>
        <taxon>Agaricales</taxon>
        <taxon>Marasmiineae</taxon>
        <taxon>Mycenaceae</taxon>
        <taxon>Mycena</taxon>
    </lineage>
</organism>
<evidence type="ECO:0000256" key="5">
    <source>
        <dbReference type="ARBA" id="ARBA00010617"/>
    </source>
</evidence>
<dbReference type="GO" id="GO:0050660">
    <property type="term" value="F:flavin adenine dinucleotide binding"/>
    <property type="evidence" value="ECO:0007669"/>
    <property type="project" value="TreeGrafter"/>
</dbReference>
<dbReference type="EMBL" id="JARJCW010000063">
    <property type="protein sequence ID" value="KAJ7200414.1"/>
    <property type="molecule type" value="Genomic_DNA"/>
</dbReference>
<dbReference type="PANTHER" id="PTHR19384">
    <property type="entry name" value="NITRIC OXIDE SYNTHASE-RELATED"/>
    <property type="match status" value="1"/>
</dbReference>
<dbReference type="InterPro" id="IPR036396">
    <property type="entry name" value="Cyt_P450_sf"/>
</dbReference>
<dbReference type="SUPFAM" id="SSF52218">
    <property type="entry name" value="Flavoproteins"/>
    <property type="match status" value="1"/>
</dbReference>
<protein>
    <recommendedName>
        <fullName evidence="12">NADPH--hemoprotein reductase</fullName>
        <ecNumber evidence="12">1.6.2.4</ecNumber>
    </recommendedName>
</protein>
<dbReference type="InterPro" id="IPR023173">
    <property type="entry name" value="NADPH_Cyt_P450_Rdtase_alpha"/>
</dbReference>
<dbReference type="Gene3D" id="3.40.50.80">
    <property type="entry name" value="Nucleotide-binding domain of ferredoxin-NADP reductase (FNR) module"/>
    <property type="match status" value="1"/>
</dbReference>
<evidence type="ECO:0000256" key="7">
    <source>
        <dbReference type="ARBA" id="ARBA00022723"/>
    </source>
</evidence>
<dbReference type="PRINTS" id="PR00385">
    <property type="entry name" value="P450"/>
</dbReference>
<dbReference type="Gene3D" id="1.10.630.10">
    <property type="entry name" value="Cytochrome P450"/>
    <property type="match status" value="1"/>
</dbReference>
<dbReference type="InterPro" id="IPR001433">
    <property type="entry name" value="OxRdtase_FAD/NAD-bd"/>
</dbReference>
<dbReference type="InterPro" id="IPR039261">
    <property type="entry name" value="FNR_nucleotide-bd"/>
</dbReference>
<keyword evidence="9" id="KW-0521">NADP</keyword>
<comment type="cofactor">
    <cofactor evidence="1">
        <name>FMN</name>
        <dbReference type="ChEBI" id="CHEBI:58210"/>
    </cofactor>
</comment>
<feature type="domain" description="FAD-binding FR-type" evidence="15">
    <location>
        <begin position="869"/>
        <end position="1111"/>
    </location>
</feature>
<dbReference type="Gene3D" id="3.40.50.360">
    <property type="match status" value="1"/>
</dbReference>
<evidence type="ECO:0000259" key="14">
    <source>
        <dbReference type="PROSITE" id="PS50902"/>
    </source>
</evidence>
<comment type="cofactor">
    <cofactor evidence="3">
        <name>FAD</name>
        <dbReference type="ChEBI" id="CHEBI:57692"/>
    </cofactor>
</comment>
<comment type="similarity">
    <text evidence="4">In the N-terminal section; belongs to the cytochrome P450 family.</text>
</comment>
<evidence type="ECO:0000256" key="13">
    <source>
        <dbReference type="PIRSR" id="PIRSR602403-1"/>
    </source>
</evidence>
<evidence type="ECO:0000256" key="8">
    <source>
        <dbReference type="ARBA" id="ARBA00022827"/>
    </source>
</evidence>
<dbReference type="InterPro" id="IPR002403">
    <property type="entry name" value="Cyt_P450_E_grp-IV"/>
</dbReference>
<dbReference type="InterPro" id="IPR001128">
    <property type="entry name" value="Cyt_P450"/>
</dbReference>
<evidence type="ECO:0000256" key="3">
    <source>
        <dbReference type="ARBA" id="ARBA00001974"/>
    </source>
</evidence>
<keyword evidence="6" id="KW-0285">Flavoprotein</keyword>
<dbReference type="GO" id="GO:0004497">
    <property type="term" value="F:monooxygenase activity"/>
    <property type="evidence" value="ECO:0007669"/>
    <property type="project" value="InterPro"/>
</dbReference>
<dbReference type="InterPro" id="IPR008254">
    <property type="entry name" value="Flavodoxin/NO_synth"/>
</dbReference>
<comment type="caution">
    <text evidence="16">The sequence shown here is derived from an EMBL/GenBank/DDBJ whole genome shotgun (WGS) entry which is preliminary data.</text>
</comment>
<dbReference type="SUPFAM" id="SSF52343">
    <property type="entry name" value="Ferredoxin reductase-like, C-terminal NADP-linked domain"/>
    <property type="match status" value="1"/>
</dbReference>
<keyword evidence="7 13" id="KW-0479">Metal-binding</keyword>
<dbReference type="GO" id="GO:0005829">
    <property type="term" value="C:cytosol"/>
    <property type="evidence" value="ECO:0007669"/>
    <property type="project" value="TreeGrafter"/>
</dbReference>
<name>A0AAD6V236_9AGAR</name>
<dbReference type="AlphaFoldDB" id="A0AAD6V236"/>
<dbReference type="InterPro" id="IPR017938">
    <property type="entry name" value="Riboflavin_synthase-like_b-brl"/>
</dbReference>
<feature type="domain" description="Flavodoxin-like" evidence="14">
    <location>
        <begin position="657"/>
        <end position="810"/>
    </location>
</feature>
<reference evidence="16" key="1">
    <citation type="submission" date="2023-03" db="EMBL/GenBank/DDBJ databases">
        <title>Massive genome expansion in bonnet fungi (Mycena s.s.) driven by repeated elements and novel gene families across ecological guilds.</title>
        <authorList>
            <consortium name="Lawrence Berkeley National Laboratory"/>
            <person name="Harder C.B."/>
            <person name="Miyauchi S."/>
            <person name="Viragh M."/>
            <person name="Kuo A."/>
            <person name="Thoen E."/>
            <person name="Andreopoulos B."/>
            <person name="Lu D."/>
            <person name="Skrede I."/>
            <person name="Drula E."/>
            <person name="Henrissat B."/>
            <person name="Morin E."/>
            <person name="Kohler A."/>
            <person name="Barry K."/>
            <person name="LaButti K."/>
            <person name="Morin E."/>
            <person name="Salamov A."/>
            <person name="Lipzen A."/>
            <person name="Mereny Z."/>
            <person name="Hegedus B."/>
            <person name="Baldrian P."/>
            <person name="Stursova M."/>
            <person name="Weitz H."/>
            <person name="Taylor A."/>
            <person name="Grigoriev I.V."/>
            <person name="Nagy L.G."/>
            <person name="Martin F."/>
            <person name="Kauserud H."/>
        </authorList>
    </citation>
    <scope>NUCLEOTIDE SEQUENCE</scope>
    <source>
        <strain evidence="16">9144</strain>
    </source>
</reference>
<dbReference type="SUPFAM" id="SSF63380">
    <property type="entry name" value="Riboflavin synthase domain-like"/>
    <property type="match status" value="1"/>
</dbReference>
<keyword evidence="17" id="KW-1185">Reference proteome</keyword>
<proteinExistence type="inferred from homology"/>
<evidence type="ECO:0000259" key="15">
    <source>
        <dbReference type="PROSITE" id="PS51384"/>
    </source>
</evidence>
<dbReference type="InterPro" id="IPR003097">
    <property type="entry name" value="CysJ-like_FAD-binding"/>
</dbReference>
<dbReference type="EC" id="1.6.2.4" evidence="12"/>
<dbReference type="SUPFAM" id="SSF48264">
    <property type="entry name" value="Cytochrome P450"/>
    <property type="match status" value="1"/>
</dbReference>
<evidence type="ECO:0000256" key="4">
    <source>
        <dbReference type="ARBA" id="ARBA00010018"/>
    </source>
</evidence>
<evidence type="ECO:0000256" key="10">
    <source>
        <dbReference type="ARBA" id="ARBA00023002"/>
    </source>
</evidence>
<keyword evidence="8" id="KW-0274">FAD</keyword>
<dbReference type="Pfam" id="PF00258">
    <property type="entry name" value="Flavodoxin_1"/>
    <property type="match status" value="1"/>
</dbReference>
<dbReference type="PRINTS" id="PR00465">
    <property type="entry name" value="EP450IV"/>
</dbReference>
<sequence>MTYHIWTTATPRCASLPLSPVALFDPGIRIAQGVETRHHLSIANIVNALFKDCVFTCQRQAMPVFYLHSKSPDSDGVSIDVQRDRAVTAVDHLRKTVAAKLSIVLPSTITFHQSAPPDTVLSDLKTLDTIDAILKESTVAILISGKKIRPVPGPTGIPHIGGYSEIYPDFMGNYQRLLSKYGHMVHVSYLGKDVYLTDDPDCAGAVLSEGEFYRKVIGENHPLFPLKMTIPNGLFTADSDSPVWSTSHKFMMTAMGAKAMRNYVRTMDHTASRLVNCFNEILAKGESVDGFPWGLRVAGQTIGEVAVGIDFKMLDSSESSVAKLFHLIGTNLKLAQTLFRKGSVYRALPNPERRAQKQILHELTSWMDVEKDRTLREQHTKDMPYSEAAVSTSSLLDYMLHATDEDGKKMDAMLVQENVLTFLGAGQVTTSSALAWLWFCLATFPAQARKLYASLIAAGLRKDREITADELAKLEYLDWFIKETQRLYNPAFQPTRQAQKDLIMPGGFLVPKGAQVTVALHSLMVNPEHWKDPLTFDPDRWGTEAVRKRHKLAYIPFAAGGRGCIGFNFALQEIKIVLARVVLNFQIENVTEGAVIYDPDFSLYRPLNFRMKLHRQVDPDEVQGGQDAGAAAAPRANEVEKIQAPQPAVGSKALPRLWAVHASNGGTCLGMASDVAAKARQLGFPEVTVVALGDSPLADAAKTKEVAAAGANFFLVCVATYNGEPPDAALSFSDMLDTEMRAGNESRFSGINFCVFGAGNTQWGATYQAFPKKVDANLAALGGNRIFEKGSGDANADQDSDFTEWRTRLWAATAANFGVDIHGRPQDSREGGRNLLTDAPEPNSDAVKIEFLQQPSSGAQEFLSQPPIPDFVKVTVQENLELVDPDTPQPRGMRLIAFAVPEGFTYREGDHMEVFPENNPDVVERLLVSLNFVADAVFTVKEVGASVNQKSLAALLLGRGPITLRELLTYYADLAGPLQRSNLQVLASFLPADDAKFNALRAALSQASAADATTFAEKNRNFSALLANHPLLAEALTLQRLLVALRPMQPRRYSLASSPLVSARLAKLCVGVEDERVTDHAGLCSSFLKSAPVGYVVWARARASQATFHLPTDPDIPVTMVAAGTGISAFLGFLEHRRAQGFKVREHGGRTPCRLYYGTSYHDMSRLREVLSEYVEDGTVLVEAAYSEDTAPRRFAQQVLTRDAFMVWSDLSNGGHVYVCGSGARVGAGVRRSLLGIAEQVGGVADPDAWLAGLKKEGRYSEDVFG</sequence>
<keyword evidence="11 13" id="KW-0408">Iron</keyword>
<dbReference type="Pfam" id="PF00667">
    <property type="entry name" value="FAD_binding_1"/>
    <property type="match status" value="1"/>
</dbReference>
<dbReference type="GO" id="GO:0016705">
    <property type="term" value="F:oxidoreductase activity, acting on paired donors, with incorporation or reduction of molecular oxygen"/>
    <property type="evidence" value="ECO:0007669"/>
    <property type="project" value="InterPro"/>
</dbReference>
<dbReference type="Pfam" id="PF00067">
    <property type="entry name" value="p450"/>
    <property type="match status" value="1"/>
</dbReference>
<dbReference type="GO" id="GO:0005506">
    <property type="term" value="F:iron ion binding"/>
    <property type="evidence" value="ECO:0007669"/>
    <property type="project" value="InterPro"/>
</dbReference>
<dbReference type="InterPro" id="IPR029039">
    <property type="entry name" value="Flavoprotein-like_sf"/>
</dbReference>